<feature type="domain" description="Calcineurin-like phosphoesterase" evidence="3">
    <location>
        <begin position="166"/>
        <end position="341"/>
    </location>
</feature>
<dbReference type="EMBL" id="JABZMK010000003">
    <property type="protein sequence ID" value="MBF1128831.1"/>
    <property type="molecule type" value="Genomic_DNA"/>
</dbReference>
<dbReference type="GO" id="GO:0003993">
    <property type="term" value="F:acid phosphatase activity"/>
    <property type="evidence" value="ECO:0007669"/>
    <property type="project" value="InterPro"/>
</dbReference>
<dbReference type="Proteomes" id="UP000757890">
    <property type="component" value="Unassembled WGS sequence"/>
</dbReference>
<dbReference type="PANTHER" id="PTHR45867:SF3">
    <property type="entry name" value="ACID PHOSPHATASE TYPE 7"/>
    <property type="match status" value="1"/>
</dbReference>
<dbReference type="InterPro" id="IPR004843">
    <property type="entry name" value="Calcineurin-like_PHP"/>
</dbReference>
<organism evidence="5 6">
    <name type="scientific">Dialister invisus</name>
    <dbReference type="NCBI Taxonomy" id="218538"/>
    <lineage>
        <taxon>Bacteria</taxon>
        <taxon>Bacillati</taxon>
        <taxon>Bacillota</taxon>
        <taxon>Negativicutes</taxon>
        <taxon>Veillonellales</taxon>
        <taxon>Veillonellaceae</taxon>
        <taxon>Dialister</taxon>
    </lineage>
</organism>
<dbReference type="SUPFAM" id="SSF49363">
    <property type="entry name" value="Purple acid phosphatase, N-terminal domain"/>
    <property type="match status" value="1"/>
</dbReference>
<dbReference type="PANTHER" id="PTHR45867">
    <property type="entry name" value="PURPLE ACID PHOSPHATASE"/>
    <property type="match status" value="1"/>
</dbReference>
<evidence type="ECO:0000259" key="3">
    <source>
        <dbReference type="Pfam" id="PF00149"/>
    </source>
</evidence>
<gene>
    <name evidence="5" type="ORF">HXL70_02160</name>
</gene>
<dbReference type="PROSITE" id="PS51257">
    <property type="entry name" value="PROKAR_LIPOPROTEIN"/>
    <property type="match status" value="1"/>
</dbReference>
<feature type="chain" id="PRO_5039103343" evidence="2">
    <location>
        <begin position="24"/>
        <end position="421"/>
    </location>
</feature>
<name>A0A930B6B0_9FIRM</name>
<evidence type="ECO:0000313" key="5">
    <source>
        <dbReference type="EMBL" id="MBF1128831.1"/>
    </source>
</evidence>
<evidence type="ECO:0000313" key="6">
    <source>
        <dbReference type="Proteomes" id="UP000757890"/>
    </source>
</evidence>
<dbReference type="SUPFAM" id="SSF56300">
    <property type="entry name" value="Metallo-dependent phosphatases"/>
    <property type="match status" value="1"/>
</dbReference>
<proteinExistence type="predicted"/>
<dbReference type="InterPro" id="IPR029052">
    <property type="entry name" value="Metallo-depent_PP-like"/>
</dbReference>
<protein>
    <submittedName>
        <fullName evidence="5">Metallophosphoesterase family protein</fullName>
    </submittedName>
</protein>
<keyword evidence="1 2" id="KW-0732">Signal</keyword>
<feature type="domain" description="Purple acid phosphatase N-terminal" evidence="4">
    <location>
        <begin position="49"/>
        <end position="133"/>
    </location>
</feature>
<dbReference type="AlphaFoldDB" id="A0A930B6B0"/>
<dbReference type="InterPro" id="IPR008963">
    <property type="entry name" value="Purple_acid_Pase-like_N"/>
</dbReference>
<comment type="caution">
    <text evidence="5">The sequence shown here is derived from an EMBL/GenBank/DDBJ whole genome shotgun (WGS) entry which is preliminary data.</text>
</comment>
<dbReference type="InterPro" id="IPR015914">
    <property type="entry name" value="PAPs_N"/>
</dbReference>
<reference evidence="5" key="1">
    <citation type="submission" date="2020-04" db="EMBL/GenBank/DDBJ databases">
        <title>Deep metagenomics examines the oral microbiome during advanced dental caries in children, revealing novel taxa and co-occurrences with host molecules.</title>
        <authorList>
            <person name="Baker J.L."/>
            <person name="Morton J.T."/>
            <person name="Dinis M."/>
            <person name="Alvarez R."/>
            <person name="Tran N.C."/>
            <person name="Knight R."/>
            <person name="Edlund A."/>
        </authorList>
    </citation>
    <scope>NUCLEOTIDE SEQUENCE</scope>
    <source>
        <strain evidence="5">JCVI_32_bin.14</strain>
    </source>
</reference>
<dbReference type="Gene3D" id="3.60.21.10">
    <property type="match status" value="1"/>
</dbReference>
<feature type="signal peptide" evidence="2">
    <location>
        <begin position="1"/>
        <end position="23"/>
    </location>
</feature>
<dbReference type="Gene3D" id="2.60.40.380">
    <property type="entry name" value="Purple acid phosphatase-like, N-terminal"/>
    <property type="match status" value="1"/>
</dbReference>
<evidence type="ECO:0000259" key="4">
    <source>
        <dbReference type="Pfam" id="PF16656"/>
    </source>
</evidence>
<dbReference type="Pfam" id="PF16656">
    <property type="entry name" value="Pur_ac_phosph_N"/>
    <property type="match status" value="1"/>
</dbReference>
<dbReference type="GO" id="GO:0046872">
    <property type="term" value="F:metal ion binding"/>
    <property type="evidence" value="ECO:0007669"/>
    <property type="project" value="InterPro"/>
</dbReference>
<evidence type="ECO:0000256" key="2">
    <source>
        <dbReference type="SAM" id="SignalP"/>
    </source>
</evidence>
<sequence length="421" mass="47726">MAYKKIMAAAFAVTLFLAGCAGSTDKGTSQAAVPLKETMNPISVRQLVAADNEHNRTIMFQLLKSVEAFVEYREKGNDRIFSVSAKGAALKGNNGITDSYIYTAELTDLKKGTAYEYRTRTGNTVSGWMDFRTDDGGAFKAVIYPDSQSADYTGWSKLAAKAYELNKDAALFISMGDLVDNGQDEYQWQAWMRSMKGIMDTIPGAVMMGNHEDYSLDWKMAKPDRYLAHFHLPNNGDADYKDHFYSFDWGDVHFTVLDTQLNELKEWYPDLFEREKKWAADDLARTGKKWKVVLMHKDPLQYAFAGREGREEGFSPEGQEFMPVFDANHVDLVLSAHLHTYRDRGRIYDFRRAETGPYYIITGVAGDVRYPGLWKVHSLDIYFAPQPETDNYLVMEAGEDALVVTGYTSDGQEMHKSVIRK</sequence>
<dbReference type="Pfam" id="PF00149">
    <property type="entry name" value="Metallophos"/>
    <property type="match status" value="1"/>
</dbReference>
<evidence type="ECO:0000256" key="1">
    <source>
        <dbReference type="ARBA" id="ARBA00022729"/>
    </source>
</evidence>
<accession>A0A930B6B0</accession>